<proteinExistence type="predicted"/>
<accession>A0A1R1YEE5</accession>
<dbReference type="AlphaFoldDB" id="A0A1R1YEE5"/>
<protein>
    <recommendedName>
        <fullName evidence="4">CCHC-type domain-containing protein</fullName>
    </recommendedName>
</protein>
<evidence type="ECO:0000256" key="1">
    <source>
        <dbReference type="SAM" id="MobiDB-lite"/>
    </source>
</evidence>
<evidence type="ECO:0008006" key="4">
    <source>
        <dbReference type="Google" id="ProtNLM"/>
    </source>
</evidence>
<feature type="region of interest" description="Disordered" evidence="1">
    <location>
        <begin position="377"/>
        <end position="421"/>
    </location>
</feature>
<evidence type="ECO:0000313" key="3">
    <source>
        <dbReference type="Proteomes" id="UP000187429"/>
    </source>
</evidence>
<feature type="region of interest" description="Disordered" evidence="1">
    <location>
        <begin position="252"/>
        <end position="287"/>
    </location>
</feature>
<dbReference type="EMBL" id="LSSM01001667">
    <property type="protein sequence ID" value="OMJ25308.1"/>
    <property type="molecule type" value="Genomic_DNA"/>
</dbReference>
<gene>
    <name evidence="2" type="ORF">AYI69_g4345</name>
</gene>
<name>A0A1R1YEE5_9FUNG</name>
<feature type="compositionally biased region" description="Basic and acidic residues" evidence="1">
    <location>
        <begin position="262"/>
        <end position="281"/>
    </location>
</feature>
<sequence length="442" mass="49548">MTSDSDIISTFTPAFKRIKTVSKPAYMIGSKRKITSNNTSNVQNNFESMHKSYAQMAKSNNTSYDDTPYQDLGDYKEESIFHWYKGEAHKKNLKKLCFGGSDYMIGCPWEQFGNDKHNGIKFITSQISDCASAVYNKFAKTTYFIFEEKEHAAKFLNTKYFHNGKSVELFGTIKYAEEDICAKVKKESSVLLPFGIQILLVKNENADIPNFIEIEDEIIGLFWKGCPKACNFCKKSDHWKSECPTIKAKEDLRKSKKNKNSKAKEAEPEDKADHEAEKNETTKIPGMIQPVLANENLAIPTANKVDAPITAAKHAILADSKNINDTAQTSIKPATDRKLAVPTDNLKEKNPTRAGKKIYLKGAIAAAISTNNISLESSDIDEDNAGKSENTNSSDIDIDSSDIEAKKEPNSSQEGYFTQDSGFNEYKKVYDDFRRGRIDKTA</sequence>
<reference evidence="3" key="1">
    <citation type="submission" date="2017-01" db="EMBL/GenBank/DDBJ databases">
        <authorList>
            <person name="Wang Y."/>
            <person name="White M."/>
            <person name="Kvist S."/>
            <person name="Moncalvo J.-M."/>
        </authorList>
    </citation>
    <scope>NUCLEOTIDE SEQUENCE [LARGE SCALE GENOMIC DNA]</scope>
    <source>
        <strain evidence="3">ID-206-W2</strain>
    </source>
</reference>
<feature type="non-terminal residue" evidence="2">
    <location>
        <position position="442"/>
    </location>
</feature>
<feature type="compositionally biased region" description="Polar residues" evidence="1">
    <location>
        <begin position="410"/>
        <end position="421"/>
    </location>
</feature>
<comment type="caution">
    <text evidence="2">The sequence shown here is derived from an EMBL/GenBank/DDBJ whole genome shotgun (WGS) entry which is preliminary data.</text>
</comment>
<evidence type="ECO:0000313" key="2">
    <source>
        <dbReference type="EMBL" id="OMJ25308.1"/>
    </source>
</evidence>
<keyword evidence="3" id="KW-1185">Reference proteome</keyword>
<organism evidence="2 3">
    <name type="scientific">Smittium culicis</name>
    <dbReference type="NCBI Taxonomy" id="133412"/>
    <lineage>
        <taxon>Eukaryota</taxon>
        <taxon>Fungi</taxon>
        <taxon>Fungi incertae sedis</taxon>
        <taxon>Zoopagomycota</taxon>
        <taxon>Kickxellomycotina</taxon>
        <taxon>Harpellomycetes</taxon>
        <taxon>Harpellales</taxon>
        <taxon>Legeriomycetaceae</taxon>
        <taxon>Smittium</taxon>
    </lineage>
</organism>
<dbReference type="Proteomes" id="UP000187429">
    <property type="component" value="Unassembled WGS sequence"/>
</dbReference>